<reference evidence="5 6" key="1">
    <citation type="submission" date="2016-10" db="EMBL/GenBank/DDBJ databases">
        <authorList>
            <person name="de Groot N.N."/>
        </authorList>
    </citation>
    <scope>NUCLEOTIDE SEQUENCE [LARGE SCALE GENOMIC DNA]</scope>
    <source>
        <strain evidence="5 6">MP1X4</strain>
    </source>
</reference>
<dbReference type="Gene3D" id="1.10.10.60">
    <property type="entry name" value="Homeodomain-like"/>
    <property type="match status" value="1"/>
</dbReference>
<dbReference type="Proteomes" id="UP000199679">
    <property type="component" value="Chromosome I"/>
</dbReference>
<keyword evidence="6" id="KW-1185">Reference proteome</keyword>
<evidence type="ECO:0000313" key="5">
    <source>
        <dbReference type="EMBL" id="SDT38896.1"/>
    </source>
</evidence>
<sequence length="297" mass="35159">MNTLNAETVIPKYAFEEDVAIGNKMFKIVKSSHSVRYHKADMLVPHRKDYYFYVFVKQGNSRHWIDMTLYTLRPDTFYFSVPHQIHLKEEAKPFTGSAINFTEEFLAMEENGFLKQLPIIQNRHNGHELNLNSDDVVFIEDLVDKIHTEYNAKQNWQNSMLVAYMHVLLIYLSRLYTEQFTDGEQAPEKLLLKRYLARIEDDYKEIHDVAAYADMLNITAGHLSEVVKKQSGKTAMEHIHERLEWEAKRLLFHTDHSIKEIAFELGFEDASYFNRFFKRLAEQTPADYRKSTRHLYH</sequence>
<dbReference type="InterPro" id="IPR018060">
    <property type="entry name" value="HTH_AraC"/>
</dbReference>
<keyword evidence="3" id="KW-0804">Transcription</keyword>
<evidence type="ECO:0000256" key="1">
    <source>
        <dbReference type="ARBA" id="ARBA00023015"/>
    </source>
</evidence>
<dbReference type="EMBL" id="LT629740">
    <property type="protein sequence ID" value="SDT38896.1"/>
    <property type="molecule type" value="Genomic_DNA"/>
</dbReference>
<dbReference type="GO" id="GO:0003700">
    <property type="term" value="F:DNA-binding transcription factor activity"/>
    <property type="evidence" value="ECO:0007669"/>
    <property type="project" value="InterPro"/>
</dbReference>
<dbReference type="Pfam" id="PF12833">
    <property type="entry name" value="HTH_18"/>
    <property type="match status" value="1"/>
</dbReference>
<dbReference type="PRINTS" id="PR00032">
    <property type="entry name" value="HTHARAC"/>
</dbReference>
<dbReference type="PANTHER" id="PTHR43280">
    <property type="entry name" value="ARAC-FAMILY TRANSCRIPTIONAL REGULATOR"/>
    <property type="match status" value="1"/>
</dbReference>
<dbReference type="SUPFAM" id="SSF46689">
    <property type="entry name" value="Homeodomain-like"/>
    <property type="match status" value="1"/>
</dbReference>
<dbReference type="RefSeq" id="WP_091375256.1">
    <property type="nucleotide sequence ID" value="NZ_LT629740.1"/>
</dbReference>
<dbReference type="STRING" id="652787.SAMN05216490_3308"/>
<evidence type="ECO:0000256" key="2">
    <source>
        <dbReference type="ARBA" id="ARBA00023125"/>
    </source>
</evidence>
<name>A0A1H2A081_MUCMA</name>
<feature type="domain" description="HTH araC/xylS-type" evidence="4">
    <location>
        <begin position="193"/>
        <end position="291"/>
    </location>
</feature>
<protein>
    <submittedName>
        <fullName evidence="5">AraC-type DNA-binding protein</fullName>
    </submittedName>
</protein>
<organism evidence="5 6">
    <name type="scientific">Mucilaginibacter mallensis</name>
    <dbReference type="NCBI Taxonomy" id="652787"/>
    <lineage>
        <taxon>Bacteria</taxon>
        <taxon>Pseudomonadati</taxon>
        <taxon>Bacteroidota</taxon>
        <taxon>Sphingobacteriia</taxon>
        <taxon>Sphingobacteriales</taxon>
        <taxon>Sphingobacteriaceae</taxon>
        <taxon>Mucilaginibacter</taxon>
    </lineage>
</organism>
<proteinExistence type="predicted"/>
<dbReference type="PANTHER" id="PTHR43280:SF32">
    <property type="entry name" value="TRANSCRIPTIONAL REGULATORY PROTEIN"/>
    <property type="match status" value="1"/>
</dbReference>
<evidence type="ECO:0000313" key="6">
    <source>
        <dbReference type="Proteomes" id="UP000199679"/>
    </source>
</evidence>
<dbReference type="SUPFAM" id="SSF51215">
    <property type="entry name" value="Regulatory protein AraC"/>
    <property type="match status" value="1"/>
</dbReference>
<dbReference type="AlphaFoldDB" id="A0A1H2A081"/>
<keyword evidence="1" id="KW-0805">Transcription regulation</keyword>
<accession>A0A1H2A081</accession>
<keyword evidence="2 5" id="KW-0238">DNA-binding</keyword>
<dbReference type="GO" id="GO:0043565">
    <property type="term" value="F:sequence-specific DNA binding"/>
    <property type="evidence" value="ECO:0007669"/>
    <property type="project" value="InterPro"/>
</dbReference>
<evidence type="ECO:0000259" key="4">
    <source>
        <dbReference type="PROSITE" id="PS01124"/>
    </source>
</evidence>
<evidence type="ECO:0000256" key="3">
    <source>
        <dbReference type="ARBA" id="ARBA00023163"/>
    </source>
</evidence>
<gene>
    <name evidence="5" type="ORF">SAMN05216490_3308</name>
</gene>
<dbReference type="InterPro" id="IPR009057">
    <property type="entry name" value="Homeodomain-like_sf"/>
</dbReference>
<dbReference type="PROSITE" id="PS01124">
    <property type="entry name" value="HTH_ARAC_FAMILY_2"/>
    <property type="match status" value="1"/>
</dbReference>
<dbReference type="OrthoDB" id="2585681at2"/>
<dbReference type="SMART" id="SM00342">
    <property type="entry name" value="HTH_ARAC"/>
    <property type="match status" value="1"/>
</dbReference>
<dbReference type="InterPro" id="IPR037923">
    <property type="entry name" value="HTH-like"/>
</dbReference>
<dbReference type="InterPro" id="IPR020449">
    <property type="entry name" value="Tscrpt_reg_AraC-type_HTH"/>
</dbReference>